<gene>
    <name evidence="1" type="ORF">CHRY9393_00730</name>
</gene>
<reference evidence="1 2" key="1">
    <citation type="submission" date="2020-01" db="EMBL/GenBank/DDBJ databases">
        <authorList>
            <person name="Rodrigo-Torres L."/>
            <person name="Arahal R. D."/>
            <person name="Lucena T."/>
        </authorList>
    </citation>
    <scope>NUCLEOTIDE SEQUENCE [LARGE SCALE GENOMIC DNA]</scope>
    <source>
        <strain evidence="1 2">CECT 9393</strain>
    </source>
</reference>
<dbReference type="EMBL" id="CACVBY010000009">
    <property type="protein sequence ID" value="CAA7386435.1"/>
    <property type="molecule type" value="Genomic_DNA"/>
</dbReference>
<dbReference type="AlphaFoldDB" id="A0A6N4XPC3"/>
<organism evidence="1 2">
    <name type="scientific">Chryseobacterium fistulae</name>
    <dbReference type="NCBI Taxonomy" id="2675058"/>
    <lineage>
        <taxon>Bacteria</taxon>
        <taxon>Pseudomonadati</taxon>
        <taxon>Bacteroidota</taxon>
        <taxon>Flavobacteriia</taxon>
        <taxon>Flavobacteriales</taxon>
        <taxon>Weeksellaceae</taxon>
        <taxon>Chryseobacterium group</taxon>
        <taxon>Chryseobacterium</taxon>
    </lineage>
</organism>
<protein>
    <submittedName>
        <fullName evidence="1">Uncharacterized protein</fullName>
    </submittedName>
</protein>
<evidence type="ECO:0000313" key="2">
    <source>
        <dbReference type="Proteomes" id="UP000445309"/>
    </source>
</evidence>
<proteinExistence type="predicted"/>
<dbReference type="Proteomes" id="UP000445309">
    <property type="component" value="Unassembled WGS sequence"/>
</dbReference>
<name>A0A6N4XPC3_9FLAO</name>
<evidence type="ECO:0000313" key="1">
    <source>
        <dbReference type="EMBL" id="CAA7386435.1"/>
    </source>
</evidence>
<accession>A0A6N4XPC3</accession>
<keyword evidence="2" id="KW-1185">Reference proteome</keyword>
<sequence length="62" mass="7178">MFGKLLESYLRSTAISGSIKIEIRYKLNSTLGIIIIKVISKPYLILNERSKKQLIYWFASKV</sequence>